<dbReference type="AlphaFoldDB" id="A0A0D9WDU4"/>
<evidence type="ECO:0000313" key="2">
    <source>
        <dbReference type="Proteomes" id="UP000032180"/>
    </source>
</evidence>
<protein>
    <submittedName>
        <fullName evidence="1">Uncharacterized protein</fullName>
    </submittedName>
</protein>
<accession>A0A0D9WDU4</accession>
<evidence type="ECO:0000313" key="1">
    <source>
        <dbReference type="EnsemblPlants" id="LPERR05G05810.1"/>
    </source>
</evidence>
<dbReference type="EnsemblPlants" id="LPERR05G05810.1">
    <property type="protein sequence ID" value="LPERR05G05810.1"/>
    <property type="gene ID" value="LPERR05G05810"/>
</dbReference>
<dbReference type="Gramene" id="LPERR05G05810.1">
    <property type="protein sequence ID" value="LPERR05G05810.1"/>
    <property type="gene ID" value="LPERR05G05810"/>
</dbReference>
<sequence>MQKDQILYQNMLDLLQRVWVSFTSKELGEWKVSPSVNANKQREGTNLYAFYVAESIMSRGQRTYSALDNLEYRRDRVAKEDKHKAI</sequence>
<dbReference type="Proteomes" id="UP000032180">
    <property type="component" value="Chromosome 5"/>
</dbReference>
<reference evidence="1 2" key="1">
    <citation type="submission" date="2012-08" db="EMBL/GenBank/DDBJ databases">
        <title>Oryza genome evolution.</title>
        <authorList>
            <person name="Wing R.A."/>
        </authorList>
    </citation>
    <scope>NUCLEOTIDE SEQUENCE</scope>
</reference>
<reference evidence="2" key="2">
    <citation type="submission" date="2013-12" db="EMBL/GenBank/DDBJ databases">
        <authorList>
            <person name="Yu Y."/>
            <person name="Lee S."/>
            <person name="de Baynast K."/>
            <person name="Wissotski M."/>
            <person name="Liu L."/>
            <person name="Talag J."/>
            <person name="Goicoechea J."/>
            <person name="Angelova A."/>
            <person name="Jetty R."/>
            <person name="Kudrna D."/>
            <person name="Golser W."/>
            <person name="Rivera L."/>
            <person name="Zhang J."/>
            <person name="Wing R."/>
        </authorList>
    </citation>
    <scope>NUCLEOTIDE SEQUENCE</scope>
</reference>
<name>A0A0D9WDU4_9ORYZ</name>
<organism evidence="1 2">
    <name type="scientific">Leersia perrieri</name>
    <dbReference type="NCBI Taxonomy" id="77586"/>
    <lineage>
        <taxon>Eukaryota</taxon>
        <taxon>Viridiplantae</taxon>
        <taxon>Streptophyta</taxon>
        <taxon>Embryophyta</taxon>
        <taxon>Tracheophyta</taxon>
        <taxon>Spermatophyta</taxon>
        <taxon>Magnoliopsida</taxon>
        <taxon>Liliopsida</taxon>
        <taxon>Poales</taxon>
        <taxon>Poaceae</taxon>
        <taxon>BOP clade</taxon>
        <taxon>Oryzoideae</taxon>
        <taxon>Oryzeae</taxon>
        <taxon>Oryzinae</taxon>
        <taxon>Leersia</taxon>
    </lineage>
</organism>
<proteinExistence type="predicted"/>
<keyword evidence="2" id="KW-1185">Reference proteome</keyword>
<dbReference type="HOGENOM" id="CLU_191732_0_0_1"/>
<reference evidence="1" key="3">
    <citation type="submission" date="2015-04" db="UniProtKB">
        <authorList>
            <consortium name="EnsemblPlants"/>
        </authorList>
    </citation>
    <scope>IDENTIFICATION</scope>
</reference>